<keyword evidence="1" id="KW-0418">Kinase</keyword>
<dbReference type="InterPro" id="IPR047765">
    <property type="entry name" value="GHMP_GYDIA-like"/>
</dbReference>
<organism evidence="1 2">
    <name type="scientific">Gramella jeungdoensis</name>
    <dbReference type="NCBI Taxonomy" id="708091"/>
    <lineage>
        <taxon>Bacteria</taxon>
        <taxon>Pseudomonadati</taxon>
        <taxon>Bacteroidota</taxon>
        <taxon>Flavobacteriia</taxon>
        <taxon>Flavobacteriales</taxon>
        <taxon>Flavobacteriaceae</taxon>
        <taxon>Christiangramia</taxon>
    </lineage>
</organism>
<proteinExistence type="predicted"/>
<dbReference type="SUPFAM" id="SSF54211">
    <property type="entry name" value="Ribosomal protein S5 domain 2-like"/>
    <property type="match status" value="1"/>
</dbReference>
<dbReference type="InterPro" id="IPR020568">
    <property type="entry name" value="Ribosomal_Su5_D2-typ_SF"/>
</dbReference>
<keyword evidence="1" id="KW-0808">Transferase</keyword>
<protein>
    <submittedName>
        <fullName evidence="1">GYDIA family GHMP kinase</fullName>
    </submittedName>
</protein>
<dbReference type="Gene3D" id="3.30.230.10">
    <property type="match status" value="1"/>
</dbReference>
<dbReference type="Proteomes" id="UP001155077">
    <property type="component" value="Unassembled WGS sequence"/>
</dbReference>
<evidence type="ECO:0000313" key="2">
    <source>
        <dbReference type="Proteomes" id="UP001155077"/>
    </source>
</evidence>
<dbReference type="EMBL" id="JAMSCK010000008">
    <property type="protein sequence ID" value="MCM8571050.1"/>
    <property type="molecule type" value="Genomic_DNA"/>
</dbReference>
<evidence type="ECO:0000313" key="1">
    <source>
        <dbReference type="EMBL" id="MCM8571050.1"/>
    </source>
</evidence>
<reference evidence="1" key="1">
    <citation type="submission" date="2022-06" db="EMBL/GenBank/DDBJ databases">
        <title>Gramella sediminis sp. nov., isolated from deep-sea sediment of the Indian Ocean.</title>
        <authorList>
            <person name="Yang L."/>
        </authorList>
    </citation>
    <scope>NUCLEOTIDE SEQUENCE</scope>
    <source>
        <strain evidence="1">HMD3159</strain>
    </source>
</reference>
<keyword evidence="2" id="KW-1185">Reference proteome</keyword>
<sequence>MQVFRSNGKILLTGEYAVLDGAKALALPTKKGQSLEVGEAGKDIIDWTSLDENGESWFQAKYTIDNGQFQPMLDMEQQKDPELRNTAQRLQQILSSAYKVNPEKFSNNKGYTITTRLDFNRKWGLGTSSTLINNLAQWLEIDAYKLLEESFGGSGYDIAAAQNEHPITFQKTIHGPAVFTSDFNPEFSDGLFFVYLNRKQNSREAIAHYRNQPKENIQELTEKISGITEQVIQSESLEEFKLLLKAHEMLISKAINLPRIQSELFPDYKEFIKSLGGWGGDFILATGGGEEKDYFRNKGYKTIFDYSDLIS</sequence>
<accession>A0ABT0Z779</accession>
<dbReference type="InterPro" id="IPR014721">
    <property type="entry name" value="Ribsml_uS5_D2-typ_fold_subgr"/>
</dbReference>
<dbReference type="GO" id="GO:0016301">
    <property type="term" value="F:kinase activity"/>
    <property type="evidence" value="ECO:0007669"/>
    <property type="project" value="UniProtKB-KW"/>
</dbReference>
<gene>
    <name evidence="1" type="ORF">NE848_16750</name>
</gene>
<comment type="caution">
    <text evidence="1">The sequence shown here is derived from an EMBL/GenBank/DDBJ whole genome shotgun (WGS) entry which is preliminary data.</text>
</comment>
<dbReference type="RefSeq" id="WP_252115761.1">
    <property type="nucleotide sequence ID" value="NZ_JAMSCK010000008.1"/>
</dbReference>
<name>A0ABT0Z779_9FLAO</name>
<dbReference type="NCBIfam" id="NF040656">
    <property type="entry name" value="GHMP_GYDIA"/>
    <property type="match status" value="1"/>
</dbReference>